<organism evidence="2">
    <name type="scientific">uncultured Caudovirales phage</name>
    <dbReference type="NCBI Taxonomy" id="2100421"/>
    <lineage>
        <taxon>Viruses</taxon>
        <taxon>Duplodnaviria</taxon>
        <taxon>Heunggongvirae</taxon>
        <taxon>Uroviricota</taxon>
        <taxon>Caudoviricetes</taxon>
        <taxon>Peduoviridae</taxon>
        <taxon>Maltschvirus</taxon>
        <taxon>Maltschvirus maltsch</taxon>
    </lineage>
</organism>
<evidence type="ECO:0008006" key="4">
    <source>
        <dbReference type="Google" id="ProtNLM"/>
    </source>
</evidence>
<dbReference type="SUPFAM" id="SSF69255">
    <property type="entry name" value="gp5 N-terminal domain-like"/>
    <property type="match status" value="1"/>
</dbReference>
<accession>A0A6J5QPP9</accession>
<sequence length="187" mass="19548">MEAFLNAITGRALTATSNMSFSSDVGSITSYDPAKHLVIVQIHPATDDEPALQTGWIPYSASWVGNGWGLYAAPVLNTLCSVLYQQGSRQIPIAAAPLFDGNNRPLTVESGEFWLVHASGSSLKLTNDGNLSLSSTGQINITAPTVNINASTECNIFSPVVKAGASGGAFETLMKSDSSPTVNLQGS</sequence>
<name>A0A6J5QPP9_9CAUD</name>
<dbReference type="EMBL" id="LR796424">
    <property type="protein sequence ID" value="CAB4144080.1"/>
    <property type="molecule type" value="Genomic_DNA"/>
</dbReference>
<proteinExistence type="predicted"/>
<protein>
    <recommendedName>
        <fullName evidence="4">Gp5/Type VI secretion system Vgr protein OB-fold domain-containing protein</fullName>
    </recommendedName>
</protein>
<reference evidence="2" key="1">
    <citation type="submission" date="2020-05" db="EMBL/GenBank/DDBJ databases">
        <authorList>
            <person name="Chiriac C."/>
            <person name="Salcher M."/>
            <person name="Ghai R."/>
            <person name="Kavagutti S V."/>
        </authorList>
    </citation>
    <scope>NUCLEOTIDE SEQUENCE</scope>
</reference>
<dbReference type="EMBL" id="LR797389">
    <property type="protein sequence ID" value="CAB4212441.1"/>
    <property type="molecule type" value="Genomic_DNA"/>
</dbReference>
<dbReference type="EMBL" id="LR797029">
    <property type="protein sequence ID" value="CAB4183451.1"/>
    <property type="molecule type" value="Genomic_DNA"/>
</dbReference>
<evidence type="ECO:0000313" key="1">
    <source>
        <dbReference type="EMBL" id="CAB4144080.1"/>
    </source>
</evidence>
<gene>
    <name evidence="2" type="ORF">UFOVP1089_73</name>
    <name evidence="3" type="ORF">UFOVP1443_16</name>
    <name evidence="1" type="ORF">UFOVP459_12</name>
</gene>
<evidence type="ECO:0000313" key="2">
    <source>
        <dbReference type="EMBL" id="CAB4183451.1"/>
    </source>
</evidence>
<evidence type="ECO:0000313" key="3">
    <source>
        <dbReference type="EMBL" id="CAB4212441.1"/>
    </source>
</evidence>